<gene>
    <name evidence="3" type="ORF">GTK09_25345</name>
</gene>
<keyword evidence="2 3" id="KW-0808">Transferase</keyword>
<comment type="caution">
    <text evidence="3">The sequence shown here is derived from an EMBL/GenBank/DDBJ whole genome shotgun (WGS) entry which is preliminary data.</text>
</comment>
<dbReference type="GO" id="GO:0032259">
    <property type="term" value="P:methylation"/>
    <property type="evidence" value="ECO:0007669"/>
    <property type="project" value="UniProtKB-KW"/>
</dbReference>
<dbReference type="InterPro" id="IPR029063">
    <property type="entry name" value="SAM-dependent_MTases_sf"/>
</dbReference>
<dbReference type="Proteomes" id="UP000469011">
    <property type="component" value="Unassembled WGS sequence"/>
</dbReference>
<proteinExistence type="predicted"/>
<dbReference type="Pfam" id="PF02636">
    <property type="entry name" value="Methyltransf_28"/>
    <property type="match status" value="1"/>
</dbReference>
<evidence type="ECO:0000313" key="4">
    <source>
        <dbReference type="Proteomes" id="UP000469011"/>
    </source>
</evidence>
<dbReference type="GO" id="GO:0035243">
    <property type="term" value="F:protein-arginine omega-N symmetric methyltransferase activity"/>
    <property type="evidence" value="ECO:0007669"/>
    <property type="project" value="TreeGrafter"/>
</dbReference>
<reference evidence="3 4" key="1">
    <citation type="submission" date="2020-01" db="EMBL/GenBank/DDBJ databases">
        <title>Jiella pacifica sp. nov.</title>
        <authorList>
            <person name="Xue Z."/>
            <person name="Zhu S."/>
            <person name="Chen J."/>
            <person name="Yang J."/>
        </authorList>
    </citation>
    <scope>NUCLEOTIDE SEQUENCE [LARGE SCALE GENOMIC DNA]</scope>
    <source>
        <strain evidence="3 4">40Bstr34</strain>
    </source>
</reference>
<name>A0A6N9T8X5_9HYPH</name>
<evidence type="ECO:0000313" key="3">
    <source>
        <dbReference type="EMBL" id="NDW07740.1"/>
    </source>
</evidence>
<dbReference type="SUPFAM" id="SSF53335">
    <property type="entry name" value="S-adenosyl-L-methionine-dependent methyltransferases"/>
    <property type="match status" value="1"/>
</dbReference>
<keyword evidence="1 3" id="KW-0489">Methyltransferase</keyword>
<dbReference type="AlphaFoldDB" id="A0A6N9T8X5"/>
<dbReference type="InterPro" id="IPR003788">
    <property type="entry name" value="NDUFAF7"/>
</dbReference>
<sequence length="367" mass="38853">MNELAHRIADIIRRDGPIGIDRFWNLALFDRSAGYYATRNPLGRAGDFVTAPEISQMFGELIGAWVASAWGSLGQPRPFRLVEIGPGRGTLMADMLRTLRRAAPACLASASIHLVETSETLAAIQAETLSRFDLPVRRHRRIAELSPGPAVIVANELFDALAIRQFVFDGEAFRERCVGLSEAGRLEFVLCGRPHPPLPAGALPHPPAAGAVFETSPERAALATSLADRLATESGAGLFIDYGHATSAFGDTLQAVRAHAYADPLDRPGEADLTSHVDFAGLSEIFSRRGLAVSPIVEQGDFLLALGLLERAGGLGAPLDAEGRADIERAVARLAGRGAGEMGALFKVLAVAAVPMPLPPFAAAASD</sequence>
<evidence type="ECO:0000256" key="1">
    <source>
        <dbReference type="ARBA" id="ARBA00022603"/>
    </source>
</evidence>
<organism evidence="3 4">
    <name type="scientific">Jiella pacifica</name>
    <dbReference type="NCBI Taxonomy" id="2696469"/>
    <lineage>
        <taxon>Bacteria</taxon>
        <taxon>Pseudomonadati</taxon>
        <taxon>Pseudomonadota</taxon>
        <taxon>Alphaproteobacteria</taxon>
        <taxon>Hyphomicrobiales</taxon>
        <taxon>Aurantimonadaceae</taxon>
        <taxon>Jiella</taxon>
    </lineage>
</organism>
<dbReference type="InterPro" id="IPR038375">
    <property type="entry name" value="NDUFAF7_sf"/>
</dbReference>
<dbReference type="Gene3D" id="3.40.50.12710">
    <property type="match status" value="1"/>
</dbReference>
<evidence type="ECO:0000256" key="2">
    <source>
        <dbReference type="ARBA" id="ARBA00022679"/>
    </source>
</evidence>
<dbReference type="RefSeq" id="WP_163466197.1">
    <property type="nucleotide sequence ID" value="NZ_JAAAMG010000037.1"/>
</dbReference>
<accession>A0A6N9T8X5</accession>
<protein>
    <submittedName>
        <fullName evidence="3">Class I SAM-dependent methyltransferase</fullName>
    </submittedName>
</protein>
<dbReference type="PANTHER" id="PTHR12049">
    <property type="entry name" value="PROTEIN ARGININE METHYLTRANSFERASE NDUFAF7, MITOCHONDRIAL"/>
    <property type="match status" value="1"/>
</dbReference>
<dbReference type="PANTHER" id="PTHR12049:SF7">
    <property type="entry name" value="PROTEIN ARGININE METHYLTRANSFERASE NDUFAF7, MITOCHONDRIAL"/>
    <property type="match status" value="1"/>
</dbReference>
<keyword evidence="4" id="KW-1185">Reference proteome</keyword>
<dbReference type="EMBL" id="JAAAMG010000037">
    <property type="protein sequence ID" value="NDW07740.1"/>
    <property type="molecule type" value="Genomic_DNA"/>
</dbReference>